<keyword evidence="2 7" id="KW-0812">Transmembrane</keyword>
<dbReference type="OrthoDB" id="9770329at2"/>
<keyword evidence="3 7" id="KW-1133">Transmembrane helix</keyword>
<dbReference type="InterPro" id="IPR051689">
    <property type="entry name" value="Sterol_desaturase/TMEM195"/>
</dbReference>
<proteinExistence type="predicted"/>
<keyword evidence="5" id="KW-0443">Lipid metabolism</keyword>
<dbReference type="GO" id="GO:0005506">
    <property type="term" value="F:iron ion binding"/>
    <property type="evidence" value="ECO:0007669"/>
    <property type="project" value="InterPro"/>
</dbReference>
<feature type="transmembrane region" description="Helical" evidence="7">
    <location>
        <begin position="15"/>
        <end position="35"/>
    </location>
</feature>
<comment type="subcellular location">
    <subcellularLocation>
        <location evidence="1">Endomembrane system</location>
        <topology evidence="1">Multi-pass membrane protein</topology>
    </subcellularLocation>
</comment>
<evidence type="ECO:0000256" key="5">
    <source>
        <dbReference type="ARBA" id="ARBA00023098"/>
    </source>
</evidence>
<dbReference type="GO" id="GO:0008610">
    <property type="term" value="P:lipid biosynthetic process"/>
    <property type="evidence" value="ECO:0007669"/>
    <property type="project" value="InterPro"/>
</dbReference>
<dbReference type="InterPro" id="IPR006694">
    <property type="entry name" value="Fatty_acid_hydroxylase"/>
</dbReference>
<evidence type="ECO:0000256" key="4">
    <source>
        <dbReference type="ARBA" id="ARBA00023002"/>
    </source>
</evidence>
<evidence type="ECO:0000256" key="2">
    <source>
        <dbReference type="ARBA" id="ARBA00022692"/>
    </source>
</evidence>
<reference evidence="9 10" key="1">
    <citation type="journal article" date="2015" name="Genome Announc.">
        <title>Complete Genome Sequence of Polypropylene Glycol- and Polyethylene Glycol-Degrading Sphingopyxis macrogoltabida Strain EY-1.</title>
        <authorList>
            <person name="Ohtsubo Y."/>
            <person name="Nagata Y."/>
            <person name="Numata M."/>
            <person name="Tsuchikane K."/>
            <person name="Hosoyama A."/>
            <person name="Yamazoe A."/>
            <person name="Tsuda M."/>
            <person name="Fujita N."/>
            <person name="Kawai F."/>
        </authorList>
    </citation>
    <scope>NUCLEOTIDE SEQUENCE [LARGE SCALE GENOMIC DNA]</scope>
    <source>
        <strain evidence="9 10">EY-1</strain>
        <plasmid evidence="9">1</plasmid>
    </source>
</reference>
<feature type="transmembrane region" description="Helical" evidence="7">
    <location>
        <begin position="83"/>
        <end position="101"/>
    </location>
</feature>
<keyword evidence="6 7" id="KW-0472">Membrane</keyword>
<dbReference type="RefSeq" id="WP_149037824.1">
    <property type="nucleotide sequence ID" value="NZ_CP012701.1"/>
</dbReference>
<accession>A0A0N9V2S0</accession>
<evidence type="ECO:0000259" key="8">
    <source>
        <dbReference type="Pfam" id="PF04116"/>
    </source>
</evidence>
<dbReference type="GO" id="GO:0006643">
    <property type="term" value="P:membrane lipid metabolic process"/>
    <property type="evidence" value="ECO:0007669"/>
    <property type="project" value="TreeGrafter"/>
</dbReference>
<feature type="transmembrane region" description="Helical" evidence="7">
    <location>
        <begin position="47"/>
        <end position="71"/>
    </location>
</feature>
<keyword evidence="4" id="KW-0560">Oxidoreductase</keyword>
<dbReference type="GO" id="GO:0050479">
    <property type="term" value="F:glyceryl-ether monooxygenase activity"/>
    <property type="evidence" value="ECO:0007669"/>
    <property type="project" value="TreeGrafter"/>
</dbReference>
<evidence type="ECO:0000256" key="6">
    <source>
        <dbReference type="ARBA" id="ARBA00023136"/>
    </source>
</evidence>
<evidence type="ECO:0000256" key="1">
    <source>
        <dbReference type="ARBA" id="ARBA00004127"/>
    </source>
</evidence>
<dbReference type="PANTHER" id="PTHR21624">
    <property type="entry name" value="STEROL DESATURASE-RELATED PROTEIN"/>
    <property type="match status" value="1"/>
</dbReference>
<gene>
    <name evidence="9" type="ORF">AN936_23335</name>
</gene>
<dbReference type="PANTHER" id="PTHR21624:SF1">
    <property type="entry name" value="ALKYLGLYCEROL MONOOXYGENASE"/>
    <property type="match status" value="1"/>
</dbReference>
<keyword evidence="9" id="KW-0614">Plasmid</keyword>
<dbReference type="KEGG" id="smag:AN936_23335"/>
<feature type="transmembrane region" description="Helical" evidence="7">
    <location>
        <begin position="135"/>
        <end position="154"/>
    </location>
</feature>
<dbReference type="EMBL" id="CP012701">
    <property type="protein sequence ID" value="ALH83082.1"/>
    <property type="molecule type" value="Genomic_DNA"/>
</dbReference>
<dbReference type="PATRIC" id="fig|33050.5.peg.4720"/>
<feature type="domain" description="Fatty acid hydroxylase" evidence="8">
    <location>
        <begin position="88"/>
        <end position="222"/>
    </location>
</feature>
<name>A0A0N9V2S0_SPHMC</name>
<evidence type="ECO:0000256" key="3">
    <source>
        <dbReference type="ARBA" id="ARBA00022989"/>
    </source>
</evidence>
<dbReference type="AlphaFoldDB" id="A0A0N9V2S0"/>
<dbReference type="GO" id="GO:0012505">
    <property type="term" value="C:endomembrane system"/>
    <property type="evidence" value="ECO:0007669"/>
    <property type="project" value="UniProtKB-SubCell"/>
</dbReference>
<organism evidence="9 10">
    <name type="scientific">Sphingopyxis macrogoltabida</name>
    <name type="common">Sphingomonas macrogoltabidus</name>
    <dbReference type="NCBI Taxonomy" id="33050"/>
    <lineage>
        <taxon>Bacteria</taxon>
        <taxon>Pseudomonadati</taxon>
        <taxon>Pseudomonadota</taxon>
        <taxon>Alphaproteobacteria</taxon>
        <taxon>Sphingomonadales</taxon>
        <taxon>Sphingomonadaceae</taxon>
        <taxon>Sphingopyxis</taxon>
    </lineage>
</organism>
<evidence type="ECO:0000256" key="7">
    <source>
        <dbReference type="SAM" id="Phobius"/>
    </source>
</evidence>
<evidence type="ECO:0000313" key="10">
    <source>
        <dbReference type="Proteomes" id="UP000058074"/>
    </source>
</evidence>
<evidence type="ECO:0000313" key="9">
    <source>
        <dbReference type="EMBL" id="ALH83082.1"/>
    </source>
</evidence>
<sequence>MELTAILTLPRLHEIAAPLYIMFLLGEFLLVRRGVLKGHFLREDTQASLIIGTGSIVSNMLLVLLGGSLVWTAYENRISTIGFEWWAFLLCFVLDDLRFYVSHRLAHRSRWFWAAHVVHHSSEYYNFSTALRQSWTGAITGLVLLAAPIAYLGFHPALIGFCASLNLFYQFFLHTESVGRLHPWIEAVFNTPSHHRVHHANNPRYLDANYAGTLIIWDKMFESFVPELDHDKPVFGLVENIKTYNPFVAALGEYWGIARDVAGPKRSLFDRLRCVFAPPGWCHDGSRKDSHMIKENYLQTYPAETGTPGLPASG</sequence>
<dbReference type="GO" id="GO:0016020">
    <property type="term" value="C:membrane"/>
    <property type="evidence" value="ECO:0007669"/>
    <property type="project" value="GOC"/>
</dbReference>
<geneLocation type="plasmid" evidence="9 10">
    <name>1</name>
</geneLocation>
<dbReference type="Proteomes" id="UP000058074">
    <property type="component" value="Plasmid 1"/>
</dbReference>
<dbReference type="Pfam" id="PF04116">
    <property type="entry name" value="FA_hydroxylase"/>
    <property type="match status" value="1"/>
</dbReference>
<protein>
    <submittedName>
        <fullName evidence="9">C-5 sterol desaturase</fullName>
    </submittedName>
</protein>